<keyword evidence="14" id="KW-1185">Reference proteome</keyword>
<comment type="caution">
    <text evidence="13">The sequence shown here is derived from an EMBL/GenBank/DDBJ whole genome shotgun (WGS) entry which is preliminary data.</text>
</comment>
<dbReference type="EMBL" id="BAAAPK010000001">
    <property type="protein sequence ID" value="GAA1670562.1"/>
    <property type="molecule type" value="Genomic_DNA"/>
</dbReference>
<evidence type="ECO:0000256" key="10">
    <source>
        <dbReference type="PROSITE-ProRule" id="PRU00169"/>
    </source>
</evidence>
<organism evidence="13 14">
    <name type="scientific">Microbacterium lacus</name>
    <dbReference type="NCBI Taxonomy" id="415217"/>
    <lineage>
        <taxon>Bacteria</taxon>
        <taxon>Bacillati</taxon>
        <taxon>Actinomycetota</taxon>
        <taxon>Actinomycetes</taxon>
        <taxon>Micrococcales</taxon>
        <taxon>Microbacteriaceae</taxon>
        <taxon>Microbacterium</taxon>
    </lineage>
</organism>
<comment type="subcellular location">
    <subcellularLocation>
        <location evidence="1 9">Cytoplasm</location>
    </subcellularLocation>
</comment>
<keyword evidence="7 9" id="KW-0010">Activator</keyword>
<proteinExistence type="predicted"/>
<keyword evidence="3 10" id="KW-0597">Phosphoprotein</keyword>
<dbReference type="InterPro" id="IPR001789">
    <property type="entry name" value="Sig_transdc_resp-reg_receiver"/>
</dbReference>
<evidence type="ECO:0000313" key="14">
    <source>
        <dbReference type="Proteomes" id="UP001500596"/>
    </source>
</evidence>
<evidence type="ECO:0000256" key="3">
    <source>
        <dbReference type="ARBA" id="ARBA00022553"/>
    </source>
</evidence>
<evidence type="ECO:0000259" key="12">
    <source>
        <dbReference type="PROSITE" id="PS50110"/>
    </source>
</evidence>
<dbReference type="RefSeq" id="WP_344052859.1">
    <property type="nucleotide sequence ID" value="NZ_BAAAPK010000001.1"/>
</dbReference>
<dbReference type="PANTHER" id="PTHR45526:SF1">
    <property type="entry name" value="TRANSCRIPTIONAL REGULATORY PROTEIN DCUR-RELATED"/>
    <property type="match status" value="1"/>
</dbReference>
<feature type="region of interest" description="Disordered" evidence="11">
    <location>
        <begin position="208"/>
        <end position="227"/>
    </location>
</feature>
<feature type="modified residue" description="4-aspartylphosphate" evidence="10">
    <location>
        <position position="58"/>
    </location>
</feature>
<evidence type="ECO:0000313" key="13">
    <source>
        <dbReference type="EMBL" id="GAA1670562.1"/>
    </source>
</evidence>
<name>A0ABP4SEM7_9MICO</name>
<evidence type="ECO:0000256" key="7">
    <source>
        <dbReference type="ARBA" id="ARBA00023159"/>
    </source>
</evidence>
<dbReference type="InterPro" id="IPR011006">
    <property type="entry name" value="CheY-like_superfamily"/>
</dbReference>
<dbReference type="InterPro" id="IPR036390">
    <property type="entry name" value="WH_DNA-bd_sf"/>
</dbReference>
<keyword evidence="4 9" id="KW-0902">Two-component regulatory system</keyword>
<dbReference type="SMART" id="SM00448">
    <property type="entry name" value="REC"/>
    <property type="match status" value="1"/>
</dbReference>
<evidence type="ECO:0000256" key="11">
    <source>
        <dbReference type="SAM" id="MobiDB-lite"/>
    </source>
</evidence>
<dbReference type="InterPro" id="IPR024187">
    <property type="entry name" value="Sig_transdc_resp-reg_cit/mal"/>
</dbReference>
<dbReference type="Pfam" id="PF04703">
    <property type="entry name" value="FaeA"/>
    <property type="match status" value="1"/>
</dbReference>
<dbReference type="Gene3D" id="1.10.10.10">
    <property type="entry name" value="Winged helix-like DNA-binding domain superfamily/Winged helix DNA-binding domain"/>
    <property type="match status" value="1"/>
</dbReference>
<reference evidence="14" key="1">
    <citation type="journal article" date="2019" name="Int. J. Syst. Evol. Microbiol.">
        <title>The Global Catalogue of Microorganisms (GCM) 10K type strain sequencing project: providing services to taxonomists for standard genome sequencing and annotation.</title>
        <authorList>
            <consortium name="The Broad Institute Genomics Platform"/>
            <consortium name="The Broad Institute Genome Sequencing Center for Infectious Disease"/>
            <person name="Wu L."/>
            <person name="Ma J."/>
        </authorList>
    </citation>
    <scope>NUCLEOTIDE SEQUENCE [LARGE SCALE GENOMIC DNA]</scope>
    <source>
        <strain evidence="14">JCM 15575</strain>
    </source>
</reference>
<dbReference type="PIRSF" id="PIRSF006171">
    <property type="entry name" value="RR_citrat_malat"/>
    <property type="match status" value="1"/>
</dbReference>
<keyword evidence="6 9" id="KW-0238">DNA-binding</keyword>
<accession>A0ABP4SEM7</accession>
<dbReference type="SUPFAM" id="SSF46785">
    <property type="entry name" value="Winged helix' DNA-binding domain"/>
    <property type="match status" value="1"/>
</dbReference>
<evidence type="ECO:0000256" key="2">
    <source>
        <dbReference type="ARBA" id="ARBA00022490"/>
    </source>
</evidence>
<gene>
    <name evidence="13" type="ORF">GCM10009807_13300</name>
</gene>
<dbReference type="Gene3D" id="3.40.50.2300">
    <property type="match status" value="1"/>
</dbReference>
<dbReference type="SUPFAM" id="SSF52172">
    <property type="entry name" value="CheY-like"/>
    <property type="match status" value="1"/>
</dbReference>
<evidence type="ECO:0000256" key="1">
    <source>
        <dbReference type="ARBA" id="ARBA00004496"/>
    </source>
</evidence>
<dbReference type="Pfam" id="PF00072">
    <property type="entry name" value="Response_reg"/>
    <property type="match status" value="1"/>
</dbReference>
<feature type="domain" description="Response regulatory" evidence="12">
    <location>
        <begin position="3"/>
        <end position="123"/>
    </location>
</feature>
<dbReference type="PANTHER" id="PTHR45526">
    <property type="entry name" value="TRANSCRIPTIONAL REGULATORY PROTEIN DPIA"/>
    <property type="match status" value="1"/>
</dbReference>
<dbReference type="InterPro" id="IPR051271">
    <property type="entry name" value="2C-system_Tx_regulators"/>
</dbReference>
<dbReference type="InterPro" id="IPR036388">
    <property type="entry name" value="WH-like_DNA-bd_sf"/>
</dbReference>
<protein>
    <recommendedName>
        <fullName evidence="9">Transcriptional regulatory protein</fullName>
    </recommendedName>
</protein>
<keyword evidence="2 9" id="KW-0963">Cytoplasm</keyword>
<evidence type="ECO:0000256" key="9">
    <source>
        <dbReference type="PIRNR" id="PIRNR006171"/>
    </source>
</evidence>
<keyword evidence="8 9" id="KW-0804">Transcription</keyword>
<evidence type="ECO:0000256" key="5">
    <source>
        <dbReference type="ARBA" id="ARBA00023015"/>
    </source>
</evidence>
<evidence type="ECO:0000256" key="8">
    <source>
        <dbReference type="ARBA" id="ARBA00023163"/>
    </source>
</evidence>
<keyword evidence="5 9" id="KW-0805">Transcription regulation</keyword>
<dbReference type="Proteomes" id="UP001500596">
    <property type="component" value="Unassembled WGS sequence"/>
</dbReference>
<dbReference type="InterPro" id="IPR006793">
    <property type="entry name" value="FaeA"/>
</dbReference>
<evidence type="ECO:0000256" key="4">
    <source>
        <dbReference type="ARBA" id="ARBA00023012"/>
    </source>
</evidence>
<dbReference type="PROSITE" id="PS50110">
    <property type="entry name" value="RESPONSE_REGULATORY"/>
    <property type="match status" value="1"/>
</dbReference>
<sequence length="227" mass="24663">MITVLLVDDDALTLELHRTYLSRLEGFTVVAECTGARAAVTAILERPPAEGIDLVLLDMTMPDGTGLDVLRHVRARAADVDVIAVTGVRDADVVRQMVGLGVAQYLVKPFPFAVFRERLEQYRAYRERSREASGPATQSEIDAMLGALRPAPVSSVPKGLSTESLERVSAHVRSHGPVSASEAAAALGMSRVSARRYLEHLADSGRVSRAPRYGAPGRPETEYRWQA</sequence>
<evidence type="ECO:0000256" key="6">
    <source>
        <dbReference type="ARBA" id="ARBA00023125"/>
    </source>
</evidence>